<dbReference type="EMBL" id="JAAAHW010006439">
    <property type="protein sequence ID" value="KAF9960864.1"/>
    <property type="molecule type" value="Genomic_DNA"/>
</dbReference>
<organism evidence="1 2">
    <name type="scientific">Modicella reniformis</name>
    <dbReference type="NCBI Taxonomy" id="1440133"/>
    <lineage>
        <taxon>Eukaryota</taxon>
        <taxon>Fungi</taxon>
        <taxon>Fungi incertae sedis</taxon>
        <taxon>Mucoromycota</taxon>
        <taxon>Mortierellomycotina</taxon>
        <taxon>Mortierellomycetes</taxon>
        <taxon>Mortierellales</taxon>
        <taxon>Mortierellaceae</taxon>
        <taxon>Modicella</taxon>
    </lineage>
</organism>
<dbReference type="AlphaFoldDB" id="A0A9P6J6M8"/>
<dbReference type="OrthoDB" id="2976553at2759"/>
<keyword evidence="2" id="KW-1185">Reference proteome</keyword>
<evidence type="ECO:0000313" key="2">
    <source>
        <dbReference type="Proteomes" id="UP000749646"/>
    </source>
</evidence>
<evidence type="ECO:0000313" key="1">
    <source>
        <dbReference type="EMBL" id="KAF9960864.1"/>
    </source>
</evidence>
<name>A0A9P6J6M8_9FUNG</name>
<dbReference type="Proteomes" id="UP000749646">
    <property type="component" value="Unassembled WGS sequence"/>
</dbReference>
<comment type="caution">
    <text evidence="1">The sequence shown here is derived from an EMBL/GenBank/DDBJ whole genome shotgun (WGS) entry which is preliminary data.</text>
</comment>
<gene>
    <name evidence="1" type="ORF">BGZ65_011608</name>
</gene>
<accession>A0A9P6J6M8</accession>
<protein>
    <submittedName>
        <fullName evidence="1">Uncharacterized protein</fullName>
    </submittedName>
</protein>
<sequence>MAKGTRQTPSVDIEVNAEVNAVPSDMQEALDAAAAKTASHIYNPRTQVNYAGYIQRGKTYLEHFNDGKYSQAFDVLSVQTPTALLAYAAFKCEITKFSFKTAEAIQSALKRYFRDELGCQGEFWRQDSNGQWIGNPVFEQAFPTTSSL</sequence>
<reference evidence="1" key="1">
    <citation type="journal article" date="2020" name="Fungal Divers.">
        <title>Resolving the Mortierellaceae phylogeny through synthesis of multi-gene phylogenetics and phylogenomics.</title>
        <authorList>
            <person name="Vandepol N."/>
            <person name="Liber J."/>
            <person name="Desiro A."/>
            <person name="Na H."/>
            <person name="Kennedy M."/>
            <person name="Barry K."/>
            <person name="Grigoriev I.V."/>
            <person name="Miller A.N."/>
            <person name="O'Donnell K."/>
            <person name="Stajich J.E."/>
            <person name="Bonito G."/>
        </authorList>
    </citation>
    <scope>NUCLEOTIDE SEQUENCE</scope>
    <source>
        <strain evidence="1">MES-2147</strain>
    </source>
</reference>
<proteinExistence type="predicted"/>